<dbReference type="GeneID" id="136075077"/>
<dbReference type="Proteomes" id="UP001652625">
    <property type="component" value="Chromosome 02"/>
</dbReference>
<accession>A0ABM4B3J8</accession>
<organism evidence="1 2">
    <name type="scientific">Hydra vulgaris</name>
    <name type="common">Hydra</name>
    <name type="synonym">Hydra attenuata</name>
    <dbReference type="NCBI Taxonomy" id="6087"/>
    <lineage>
        <taxon>Eukaryota</taxon>
        <taxon>Metazoa</taxon>
        <taxon>Cnidaria</taxon>
        <taxon>Hydrozoa</taxon>
        <taxon>Hydroidolina</taxon>
        <taxon>Anthoathecata</taxon>
        <taxon>Aplanulata</taxon>
        <taxon>Hydridae</taxon>
        <taxon>Hydra</taxon>
    </lineage>
</organism>
<sequence>MLHPTLRKQKTSTVQKLYCLAVWIEKDTEIEDVISLCWVDEANEIVWYPSKFVDPLRVMIADCTEPNSLWYSFKLVKVKRISSSFDELIQLMKAGISTEDELPLDNARTTGSKKKKNLTQHFLCDLSDVNAEIPMVCGKEQQKEEHQNEDGSLLEYPVFQFKSLPKRQLKITENNKEPCIKAKEMPDVDFSLKSMQSSANEKAHSSRFIM</sequence>
<evidence type="ECO:0000313" key="1">
    <source>
        <dbReference type="Proteomes" id="UP001652625"/>
    </source>
</evidence>
<reference evidence="1 2" key="1">
    <citation type="submission" date="2025-05" db="UniProtKB">
        <authorList>
            <consortium name="RefSeq"/>
        </authorList>
    </citation>
    <scope>NUCLEOTIDE SEQUENCE [LARGE SCALE GENOMIC DNA]</scope>
</reference>
<dbReference type="RefSeq" id="XP_065644512.1">
    <property type="nucleotide sequence ID" value="XM_065788440.1"/>
</dbReference>
<evidence type="ECO:0000313" key="4">
    <source>
        <dbReference type="RefSeq" id="XP_065644511.1"/>
    </source>
</evidence>
<evidence type="ECO:0000313" key="6">
    <source>
        <dbReference type="RefSeq" id="XP_065646066.1"/>
    </source>
</evidence>
<dbReference type="RefSeq" id="XP_065646066.1">
    <property type="nucleotide sequence ID" value="XM_065789994.1"/>
</dbReference>
<name>A0ABM4B3J8_HYDVU</name>
<dbReference type="RefSeq" id="XP_065644511.1">
    <property type="nucleotide sequence ID" value="XM_065788439.1"/>
</dbReference>
<keyword evidence="1" id="KW-1185">Reference proteome</keyword>
<dbReference type="RefSeq" id="XP_065643387.1">
    <property type="nucleotide sequence ID" value="XM_065787315.1"/>
</dbReference>
<proteinExistence type="predicted"/>
<dbReference type="RefSeq" id="XP_065646068.1">
    <property type="nucleotide sequence ID" value="XM_065789996.1"/>
</dbReference>
<evidence type="ECO:0000313" key="5">
    <source>
        <dbReference type="RefSeq" id="XP_065644512.1"/>
    </source>
</evidence>
<dbReference type="Proteomes" id="UP001652625">
    <property type="component" value="Chromosome 01"/>
</dbReference>
<evidence type="ECO:0000313" key="3">
    <source>
        <dbReference type="RefSeq" id="XP_065644510.1"/>
    </source>
</evidence>
<evidence type="ECO:0000313" key="2">
    <source>
        <dbReference type="RefSeq" id="XP_065643387.1"/>
    </source>
</evidence>
<evidence type="ECO:0000313" key="7">
    <source>
        <dbReference type="RefSeq" id="XP_065646068.1"/>
    </source>
</evidence>
<gene>
    <name evidence="2" type="primary">LOC136075077</name>
    <name evidence="3 4 5" type="synonym">LOC136075402</name>
    <name evidence="6" type="synonym">LOC136076666</name>
    <name evidence="7" type="synonym">LOC136076667</name>
</gene>
<dbReference type="RefSeq" id="XP_065644510.1">
    <property type="nucleotide sequence ID" value="XM_065788438.1"/>
</dbReference>
<protein>
    <submittedName>
        <fullName evidence="2">Uncharacterized protein LOC136075077 isoform X1</fullName>
    </submittedName>
    <submittedName>
        <fullName evidence="3 4">Uncharacterized protein LOC136075402 isoform X1</fullName>
    </submittedName>
    <submittedName>
        <fullName evidence="6">Uncharacterized protein LOC136076666 isoform X1</fullName>
    </submittedName>
    <submittedName>
        <fullName evidence="7">Uncharacterized protein LOC136076667 isoform X1</fullName>
    </submittedName>
</protein>